<feature type="region of interest" description="Disordered" evidence="1">
    <location>
        <begin position="253"/>
        <end position="276"/>
    </location>
</feature>
<dbReference type="Gene3D" id="3.40.800.20">
    <property type="entry name" value="Histone deacetylase domain"/>
    <property type="match status" value="1"/>
</dbReference>
<evidence type="ECO:0000256" key="1">
    <source>
        <dbReference type="SAM" id="MobiDB-lite"/>
    </source>
</evidence>
<evidence type="ECO:0000259" key="2">
    <source>
        <dbReference type="Pfam" id="PF00850"/>
    </source>
</evidence>
<name>A0AAE0G3Z1_9CHLO</name>
<dbReference type="PRINTS" id="PR01270">
    <property type="entry name" value="HDASUPER"/>
</dbReference>
<dbReference type="GO" id="GO:0000118">
    <property type="term" value="C:histone deacetylase complex"/>
    <property type="evidence" value="ECO:0007669"/>
    <property type="project" value="TreeGrafter"/>
</dbReference>
<dbReference type="GO" id="GO:0040029">
    <property type="term" value="P:epigenetic regulation of gene expression"/>
    <property type="evidence" value="ECO:0007669"/>
    <property type="project" value="TreeGrafter"/>
</dbReference>
<accession>A0AAE0G3Z1</accession>
<organism evidence="3 4">
    <name type="scientific">Cymbomonas tetramitiformis</name>
    <dbReference type="NCBI Taxonomy" id="36881"/>
    <lineage>
        <taxon>Eukaryota</taxon>
        <taxon>Viridiplantae</taxon>
        <taxon>Chlorophyta</taxon>
        <taxon>Pyramimonadophyceae</taxon>
        <taxon>Pyramimonadales</taxon>
        <taxon>Pyramimonadaceae</taxon>
        <taxon>Cymbomonas</taxon>
    </lineage>
</organism>
<dbReference type="PANTHER" id="PTHR10625:SF11">
    <property type="entry name" value="HISTONE DEACETYLASE 14, CHLOROPLASTIC"/>
    <property type="match status" value="1"/>
</dbReference>
<dbReference type="InterPro" id="IPR037138">
    <property type="entry name" value="His_deacetylse_dom_sf"/>
</dbReference>
<protein>
    <recommendedName>
        <fullName evidence="2">Histone deacetylase domain-containing protein</fullName>
    </recommendedName>
</protein>
<dbReference type="Pfam" id="PF00850">
    <property type="entry name" value="Hist_deacetyl"/>
    <property type="match status" value="1"/>
</dbReference>
<reference evidence="3 4" key="1">
    <citation type="journal article" date="2015" name="Genome Biol. Evol.">
        <title>Comparative Genomics of a Bacterivorous Green Alga Reveals Evolutionary Causalities and Consequences of Phago-Mixotrophic Mode of Nutrition.</title>
        <authorList>
            <person name="Burns J.A."/>
            <person name="Paasch A."/>
            <person name="Narechania A."/>
            <person name="Kim E."/>
        </authorList>
    </citation>
    <scope>NUCLEOTIDE SEQUENCE [LARGE SCALE GENOMIC DNA]</scope>
    <source>
        <strain evidence="3 4">PLY_AMNH</strain>
    </source>
</reference>
<dbReference type="CDD" id="cd09992">
    <property type="entry name" value="HDAC_classII"/>
    <property type="match status" value="1"/>
</dbReference>
<dbReference type="InterPro" id="IPR023801">
    <property type="entry name" value="His_deacetylse_dom"/>
</dbReference>
<dbReference type="PANTHER" id="PTHR10625">
    <property type="entry name" value="HISTONE DEACETYLASE HDAC1-RELATED"/>
    <property type="match status" value="1"/>
</dbReference>
<dbReference type="Proteomes" id="UP001190700">
    <property type="component" value="Unassembled WGS sequence"/>
</dbReference>
<sequence>MVAVSTIISCNQGRTLFRGSTLDLRKDGKHAPAARKRRSFAVSATSGDSELVLPRLYFATNASLEHNQSFHPECAERVPAILESLAAAHLTPYDRPGDVAELEDFTSATPEDIMRVHDPKYVRTFPILSSRAPMIIEDAPTYITPSSYELALRSAGAGMGLVDKVCAAAGSGLAPSGFALCRPPGHHAVPRAPMGFCLVGTVAVAARHAQEAHGLQRVAIVDFDVHHGNGTQDIFYNDPDVLFISTHQEGSYPGTGKATEVGEGEGEGATLNIPLP</sequence>
<comment type="caution">
    <text evidence="3">The sequence shown here is derived from an EMBL/GenBank/DDBJ whole genome shotgun (WGS) entry which is preliminary data.</text>
</comment>
<evidence type="ECO:0000313" key="3">
    <source>
        <dbReference type="EMBL" id="KAK3271017.1"/>
    </source>
</evidence>
<gene>
    <name evidence="3" type="ORF">CYMTET_20610</name>
</gene>
<proteinExistence type="predicted"/>
<dbReference type="GO" id="GO:0005737">
    <property type="term" value="C:cytoplasm"/>
    <property type="evidence" value="ECO:0007669"/>
    <property type="project" value="TreeGrafter"/>
</dbReference>
<dbReference type="EMBL" id="LGRX02010066">
    <property type="protein sequence ID" value="KAK3271017.1"/>
    <property type="molecule type" value="Genomic_DNA"/>
</dbReference>
<evidence type="ECO:0000313" key="4">
    <source>
        <dbReference type="Proteomes" id="UP001190700"/>
    </source>
</evidence>
<keyword evidence="4" id="KW-1185">Reference proteome</keyword>
<dbReference type="GO" id="GO:0004407">
    <property type="term" value="F:histone deacetylase activity"/>
    <property type="evidence" value="ECO:0007669"/>
    <property type="project" value="TreeGrafter"/>
</dbReference>
<dbReference type="SUPFAM" id="SSF52768">
    <property type="entry name" value="Arginase/deacetylase"/>
    <property type="match status" value="1"/>
</dbReference>
<feature type="domain" description="Histone deacetylase" evidence="2">
    <location>
        <begin position="71"/>
        <end position="276"/>
    </location>
</feature>
<feature type="non-terminal residue" evidence="3">
    <location>
        <position position="276"/>
    </location>
</feature>
<dbReference type="AlphaFoldDB" id="A0AAE0G3Z1"/>
<dbReference type="InterPro" id="IPR000286">
    <property type="entry name" value="HDACs"/>
</dbReference>
<dbReference type="InterPro" id="IPR023696">
    <property type="entry name" value="Ureohydrolase_dom_sf"/>
</dbReference>